<evidence type="ECO:0000313" key="3">
    <source>
        <dbReference type="EMBL" id="KLO16008.1"/>
    </source>
</evidence>
<dbReference type="Proteomes" id="UP000053477">
    <property type="component" value="Unassembled WGS sequence"/>
</dbReference>
<evidence type="ECO:0000256" key="2">
    <source>
        <dbReference type="SAM" id="MobiDB-lite"/>
    </source>
</evidence>
<dbReference type="GO" id="GO:0005634">
    <property type="term" value="C:nucleus"/>
    <property type="evidence" value="ECO:0007669"/>
    <property type="project" value="TreeGrafter"/>
</dbReference>
<evidence type="ECO:0008006" key="5">
    <source>
        <dbReference type="Google" id="ProtNLM"/>
    </source>
</evidence>
<evidence type="ECO:0000256" key="1">
    <source>
        <dbReference type="ARBA" id="ARBA00022553"/>
    </source>
</evidence>
<feature type="compositionally biased region" description="Polar residues" evidence="2">
    <location>
        <begin position="229"/>
        <end position="241"/>
    </location>
</feature>
<dbReference type="AlphaFoldDB" id="A0A0H2S2M7"/>
<keyword evidence="1" id="KW-0597">Phosphoprotein</keyword>
<feature type="compositionally biased region" description="Basic and acidic residues" evidence="2">
    <location>
        <begin position="213"/>
        <end position="222"/>
    </location>
</feature>
<sequence>MESKLRNEKVVDLKKILTGAKITIPAKANKAELIQTILKSKDALAYYETMKGEGSGDASAVGTPAPVAVMSNESGAGDTTTAPKDDLLAPLEEFDWTTGQTTAPSEPTSAKPAPAPSKAKPSSKAKVTPSAAEASKPAATAASDDATKTDAAASESAPLDPEEEAKKRRAERFGMTYVPPKPKPAAKPKATANAASTKLLAANGKAASTNEDQATKTKRAERFGLPTKGKQTSVAASTGQKRSAPVDPEEEERRRKRAERFGLPVAAKSAAPAAPVNSEEEETKRKRAERFGLSAAK</sequence>
<dbReference type="PANTHER" id="PTHR46551">
    <property type="entry name" value="SAP DOMAIN-CONTAINING RIBONUCLEOPROTEIN"/>
    <property type="match status" value="1"/>
</dbReference>
<feature type="compositionally biased region" description="Low complexity" evidence="2">
    <location>
        <begin position="101"/>
        <end position="157"/>
    </location>
</feature>
<dbReference type="OrthoDB" id="445357at2759"/>
<feature type="compositionally biased region" description="Low complexity" evidence="2">
    <location>
        <begin position="187"/>
        <end position="198"/>
    </location>
</feature>
<keyword evidence="4" id="KW-1185">Reference proteome</keyword>
<dbReference type="GO" id="GO:0016973">
    <property type="term" value="P:poly(A)+ mRNA export from nucleus"/>
    <property type="evidence" value="ECO:0007669"/>
    <property type="project" value="TreeGrafter"/>
</dbReference>
<evidence type="ECO:0000313" key="4">
    <source>
        <dbReference type="Proteomes" id="UP000053477"/>
    </source>
</evidence>
<dbReference type="PANTHER" id="PTHR46551:SF1">
    <property type="entry name" value="SAP DOMAIN-CONTAINING RIBONUCLEOPROTEIN"/>
    <property type="match status" value="1"/>
</dbReference>
<proteinExistence type="predicted"/>
<gene>
    <name evidence="3" type="ORF">SCHPADRAFT_901834</name>
</gene>
<reference evidence="3 4" key="1">
    <citation type="submission" date="2015-04" db="EMBL/GenBank/DDBJ databases">
        <title>Complete genome sequence of Schizopora paradoxa KUC8140, a cosmopolitan wood degrader in East Asia.</title>
        <authorList>
            <consortium name="DOE Joint Genome Institute"/>
            <person name="Min B."/>
            <person name="Park H."/>
            <person name="Jang Y."/>
            <person name="Kim J.-J."/>
            <person name="Kim K.H."/>
            <person name="Pangilinan J."/>
            <person name="Lipzen A."/>
            <person name="Riley R."/>
            <person name="Grigoriev I.V."/>
            <person name="Spatafora J.W."/>
            <person name="Choi I.-G."/>
        </authorList>
    </citation>
    <scope>NUCLEOTIDE SEQUENCE [LARGE SCALE GENOMIC DNA]</scope>
    <source>
        <strain evidence="3 4">KUC8140</strain>
    </source>
</reference>
<name>A0A0H2S2M7_9AGAM</name>
<dbReference type="STRING" id="27342.A0A0H2S2M7"/>
<organism evidence="3 4">
    <name type="scientific">Schizopora paradoxa</name>
    <dbReference type="NCBI Taxonomy" id="27342"/>
    <lineage>
        <taxon>Eukaryota</taxon>
        <taxon>Fungi</taxon>
        <taxon>Dikarya</taxon>
        <taxon>Basidiomycota</taxon>
        <taxon>Agaricomycotina</taxon>
        <taxon>Agaricomycetes</taxon>
        <taxon>Hymenochaetales</taxon>
        <taxon>Schizoporaceae</taxon>
        <taxon>Schizopora</taxon>
    </lineage>
</organism>
<feature type="compositionally biased region" description="Low complexity" evidence="2">
    <location>
        <begin position="264"/>
        <end position="276"/>
    </location>
</feature>
<protein>
    <recommendedName>
        <fullName evidence="5">THO1-MOS11 C-terminal domain-containing protein</fullName>
    </recommendedName>
</protein>
<dbReference type="EMBL" id="KQ085921">
    <property type="protein sequence ID" value="KLO16008.1"/>
    <property type="molecule type" value="Genomic_DNA"/>
</dbReference>
<dbReference type="InParanoid" id="A0A0H2S2M7"/>
<feature type="region of interest" description="Disordered" evidence="2">
    <location>
        <begin position="52"/>
        <end position="297"/>
    </location>
</feature>
<feature type="compositionally biased region" description="Polar residues" evidence="2">
    <location>
        <begin position="71"/>
        <end position="82"/>
    </location>
</feature>
<dbReference type="InterPro" id="IPR052240">
    <property type="entry name" value="SAP_domain_ribonucleoprotein"/>
</dbReference>
<accession>A0A0H2S2M7</accession>